<proteinExistence type="predicted"/>
<gene>
    <name evidence="2" type="ORF">GAQ59_13075</name>
</gene>
<feature type="compositionally biased region" description="Acidic residues" evidence="1">
    <location>
        <begin position="172"/>
        <end position="182"/>
    </location>
</feature>
<dbReference type="Proteomes" id="UP000433928">
    <property type="component" value="Unassembled WGS sequence"/>
</dbReference>
<evidence type="ECO:0000256" key="1">
    <source>
        <dbReference type="SAM" id="MobiDB-lite"/>
    </source>
</evidence>
<dbReference type="AlphaFoldDB" id="A0A6A2G5J9"/>
<feature type="region of interest" description="Disordered" evidence="1">
    <location>
        <begin position="167"/>
        <end position="188"/>
    </location>
</feature>
<reference evidence="2 3" key="1">
    <citation type="journal article" date="2019" name="Nat. Med.">
        <title>A library of human gut bacterial isolates paired with longitudinal multiomics data enables mechanistic microbiome research.</title>
        <authorList>
            <person name="Poyet M."/>
            <person name="Groussin M."/>
            <person name="Gibbons S.M."/>
            <person name="Avila-Pacheco J."/>
            <person name="Jiang X."/>
            <person name="Kearney S.M."/>
            <person name="Perrotta A.R."/>
            <person name="Berdy B."/>
            <person name="Zhao S."/>
            <person name="Lieberman T.D."/>
            <person name="Swanson P.K."/>
            <person name="Smith M."/>
            <person name="Roesemann S."/>
            <person name="Alexander J.E."/>
            <person name="Rich S.A."/>
            <person name="Livny J."/>
            <person name="Vlamakis H."/>
            <person name="Clish C."/>
            <person name="Bullock K."/>
            <person name="Deik A."/>
            <person name="Scott J."/>
            <person name="Pierce K.A."/>
            <person name="Xavier R.J."/>
            <person name="Alm E.J."/>
        </authorList>
    </citation>
    <scope>NUCLEOTIDE SEQUENCE [LARGE SCALE GENOMIC DNA]</scope>
    <source>
        <strain evidence="2 3">BIOML-A27</strain>
    </source>
</reference>
<comment type="caution">
    <text evidence="2">The sequence shown here is derived from an EMBL/GenBank/DDBJ whole genome shotgun (WGS) entry which is preliminary data.</text>
</comment>
<name>A0A6A2G5J9_BACUN</name>
<accession>A0A6A2G5J9</accession>
<dbReference type="EMBL" id="WCUG01000010">
    <property type="protein sequence ID" value="KAB4168980.1"/>
    <property type="molecule type" value="Genomic_DNA"/>
</dbReference>
<sequence>MKQNEKIQTRKDEVRFKTSDIRRIIGKYLAANVLRTWNEDFVDDETGEVVTIERNEILFERGKYIDNDLATEINFYLQSNDVKEVEVSNQRRLAYENKRTSLYPFKISATIGGKRHNFILQAQNIVKAYEVATDYIELNFTQPFDIVGIKLMDRVIILNDRLRKHVEAQEGANEEGEESNDGEEQRNDTKYYKVEADVAIQSEDEEEPNKQNYDFVVKTRDVDTAKVVITAWINSRIKERIEKENDECKVVDISILAASPFACNAIVEKAFCLAYKDQEESY</sequence>
<evidence type="ECO:0000313" key="2">
    <source>
        <dbReference type="EMBL" id="KAB4168980.1"/>
    </source>
</evidence>
<organism evidence="2 3">
    <name type="scientific">Bacteroides uniformis</name>
    <dbReference type="NCBI Taxonomy" id="820"/>
    <lineage>
        <taxon>Bacteria</taxon>
        <taxon>Pseudomonadati</taxon>
        <taxon>Bacteroidota</taxon>
        <taxon>Bacteroidia</taxon>
        <taxon>Bacteroidales</taxon>
        <taxon>Bacteroidaceae</taxon>
        <taxon>Bacteroides</taxon>
    </lineage>
</organism>
<protein>
    <submittedName>
        <fullName evidence="2">Uncharacterized protein</fullName>
    </submittedName>
</protein>
<dbReference type="RefSeq" id="WP_051926283.1">
    <property type="nucleotide sequence ID" value="NZ_JBBNMO010000014.1"/>
</dbReference>
<evidence type="ECO:0000313" key="3">
    <source>
        <dbReference type="Proteomes" id="UP000433928"/>
    </source>
</evidence>